<accession>B4I4K8</accession>
<gene>
    <name evidence="1" type="primary">Dsec\GM10915</name>
    <name evidence="1" type="ORF">Dsec_GM10915</name>
</gene>
<protein>
    <submittedName>
        <fullName evidence="1">GM10915</fullName>
    </submittedName>
</protein>
<reference evidence="1 2" key="1">
    <citation type="journal article" date="2007" name="Nature">
        <title>Evolution of genes and genomes on the Drosophila phylogeny.</title>
        <authorList>
            <consortium name="Drosophila 12 Genomes Consortium"/>
            <person name="Clark A.G."/>
            <person name="Eisen M.B."/>
            <person name="Smith D.R."/>
            <person name="Bergman C.M."/>
            <person name="Oliver B."/>
            <person name="Markow T.A."/>
            <person name="Kaufman T.C."/>
            <person name="Kellis M."/>
            <person name="Gelbart W."/>
            <person name="Iyer V.N."/>
            <person name="Pollard D.A."/>
            <person name="Sackton T.B."/>
            <person name="Larracuente A.M."/>
            <person name="Singh N.D."/>
            <person name="Abad J.P."/>
            <person name="Abt D.N."/>
            <person name="Adryan B."/>
            <person name="Aguade M."/>
            <person name="Akashi H."/>
            <person name="Anderson W.W."/>
            <person name="Aquadro C.F."/>
            <person name="Ardell D.H."/>
            <person name="Arguello R."/>
            <person name="Artieri C.G."/>
            <person name="Barbash D.A."/>
            <person name="Barker D."/>
            <person name="Barsanti P."/>
            <person name="Batterham P."/>
            <person name="Batzoglou S."/>
            <person name="Begun D."/>
            <person name="Bhutkar A."/>
            <person name="Blanco E."/>
            <person name="Bosak S.A."/>
            <person name="Bradley R.K."/>
            <person name="Brand A.D."/>
            <person name="Brent M.R."/>
            <person name="Brooks A.N."/>
            <person name="Brown R.H."/>
            <person name="Butlin R.K."/>
            <person name="Caggese C."/>
            <person name="Calvi B.R."/>
            <person name="Bernardo de Carvalho A."/>
            <person name="Caspi A."/>
            <person name="Castrezana S."/>
            <person name="Celniker S.E."/>
            <person name="Chang J.L."/>
            <person name="Chapple C."/>
            <person name="Chatterji S."/>
            <person name="Chinwalla A."/>
            <person name="Civetta A."/>
            <person name="Clifton S.W."/>
            <person name="Comeron J.M."/>
            <person name="Costello J.C."/>
            <person name="Coyne J.A."/>
            <person name="Daub J."/>
            <person name="David R.G."/>
            <person name="Delcher A.L."/>
            <person name="Delehaunty K."/>
            <person name="Do C.B."/>
            <person name="Ebling H."/>
            <person name="Edwards K."/>
            <person name="Eickbush T."/>
            <person name="Evans J.D."/>
            <person name="Filipski A."/>
            <person name="Findeiss S."/>
            <person name="Freyhult E."/>
            <person name="Fulton L."/>
            <person name="Fulton R."/>
            <person name="Garcia A.C."/>
            <person name="Gardiner A."/>
            <person name="Garfield D.A."/>
            <person name="Garvin B.E."/>
            <person name="Gibson G."/>
            <person name="Gilbert D."/>
            <person name="Gnerre S."/>
            <person name="Godfrey J."/>
            <person name="Good R."/>
            <person name="Gotea V."/>
            <person name="Gravely B."/>
            <person name="Greenberg A.J."/>
            <person name="Griffiths-Jones S."/>
            <person name="Gross S."/>
            <person name="Guigo R."/>
            <person name="Gustafson E.A."/>
            <person name="Haerty W."/>
            <person name="Hahn M.W."/>
            <person name="Halligan D.L."/>
            <person name="Halpern A.L."/>
            <person name="Halter G.M."/>
            <person name="Han M.V."/>
            <person name="Heger A."/>
            <person name="Hillier L."/>
            <person name="Hinrichs A.S."/>
            <person name="Holmes I."/>
            <person name="Hoskins R.A."/>
            <person name="Hubisz M.J."/>
            <person name="Hultmark D."/>
            <person name="Huntley M.A."/>
            <person name="Jaffe D.B."/>
            <person name="Jagadeeshan S."/>
            <person name="Jeck W.R."/>
            <person name="Johnson J."/>
            <person name="Jones C.D."/>
            <person name="Jordan W.C."/>
            <person name="Karpen G.H."/>
            <person name="Kataoka E."/>
            <person name="Keightley P.D."/>
            <person name="Kheradpour P."/>
            <person name="Kirkness E.F."/>
            <person name="Koerich L.B."/>
            <person name="Kristiansen K."/>
            <person name="Kudrna D."/>
            <person name="Kulathinal R.J."/>
            <person name="Kumar S."/>
            <person name="Kwok R."/>
            <person name="Lander E."/>
            <person name="Langley C.H."/>
            <person name="Lapoint R."/>
            <person name="Lazzaro B.P."/>
            <person name="Lee S.J."/>
            <person name="Levesque L."/>
            <person name="Li R."/>
            <person name="Lin C.F."/>
            <person name="Lin M.F."/>
            <person name="Lindblad-Toh K."/>
            <person name="Llopart A."/>
            <person name="Long M."/>
            <person name="Low L."/>
            <person name="Lozovsky E."/>
            <person name="Lu J."/>
            <person name="Luo M."/>
            <person name="Machado C.A."/>
            <person name="Makalowski W."/>
            <person name="Marzo M."/>
            <person name="Matsuda M."/>
            <person name="Matzkin L."/>
            <person name="McAllister B."/>
            <person name="McBride C.S."/>
            <person name="McKernan B."/>
            <person name="McKernan K."/>
            <person name="Mendez-Lago M."/>
            <person name="Minx P."/>
            <person name="Mollenhauer M.U."/>
            <person name="Montooth K."/>
            <person name="Mount S.M."/>
            <person name="Mu X."/>
            <person name="Myers E."/>
            <person name="Negre B."/>
            <person name="Newfeld S."/>
            <person name="Nielsen R."/>
            <person name="Noor M.A."/>
            <person name="O'Grady P."/>
            <person name="Pachter L."/>
            <person name="Papaceit M."/>
            <person name="Parisi M.J."/>
            <person name="Parisi M."/>
            <person name="Parts L."/>
            <person name="Pedersen J.S."/>
            <person name="Pesole G."/>
            <person name="Phillippy A.M."/>
            <person name="Ponting C.P."/>
            <person name="Pop M."/>
            <person name="Porcelli D."/>
            <person name="Powell J.R."/>
            <person name="Prohaska S."/>
            <person name="Pruitt K."/>
            <person name="Puig M."/>
            <person name="Quesneville H."/>
            <person name="Ram K.R."/>
            <person name="Rand D."/>
            <person name="Rasmussen M.D."/>
            <person name="Reed L.K."/>
            <person name="Reenan R."/>
            <person name="Reily A."/>
            <person name="Remington K.A."/>
            <person name="Rieger T.T."/>
            <person name="Ritchie M.G."/>
            <person name="Robin C."/>
            <person name="Rogers Y.H."/>
            <person name="Rohde C."/>
            <person name="Rozas J."/>
            <person name="Rubenfield M.J."/>
            <person name="Ruiz A."/>
            <person name="Russo S."/>
            <person name="Salzberg S.L."/>
            <person name="Sanchez-Gracia A."/>
            <person name="Saranga D.J."/>
            <person name="Sato H."/>
            <person name="Schaeffer S.W."/>
            <person name="Schatz M.C."/>
            <person name="Schlenke T."/>
            <person name="Schwartz R."/>
            <person name="Segarra C."/>
            <person name="Singh R.S."/>
            <person name="Sirot L."/>
            <person name="Sirota M."/>
            <person name="Sisneros N.B."/>
            <person name="Smith C.D."/>
            <person name="Smith T.F."/>
            <person name="Spieth J."/>
            <person name="Stage D.E."/>
            <person name="Stark A."/>
            <person name="Stephan W."/>
            <person name="Strausberg R.L."/>
            <person name="Strempel S."/>
            <person name="Sturgill D."/>
            <person name="Sutton G."/>
            <person name="Sutton G.G."/>
            <person name="Tao W."/>
            <person name="Teichmann S."/>
            <person name="Tobari Y.N."/>
            <person name="Tomimura Y."/>
            <person name="Tsolas J.M."/>
            <person name="Valente V.L."/>
            <person name="Venter E."/>
            <person name="Venter J.C."/>
            <person name="Vicario S."/>
            <person name="Vieira F.G."/>
            <person name="Vilella A.J."/>
            <person name="Villasante A."/>
            <person name="Walenz B."/>
            <person name="Wang J."/>
            <person name="Wasserman M."/>
            <person name="Watts T."/>
            <person name="Wilson D."/>
            <person name="Wilson R.K."/>
            <person name="Wing R.A."/>
            <person name="Wolfner M.F."/>
            <person name="Wong A."/>
            <person name="Wong G.K."/>
            <person name="Wu C.I."/>
            <person name="Wu G."/>
            <person name="Yamamoto D."/>
            <person name="Yang H.P."/>
            <person name="Yang S.P."/>
            <person name="Yorke J.A."/>
            <person name="Yoshida K."/>
            <person name="Zdobnov E."/>
            <person name="Zhang P."/>
            <person name="Zhang Y."/>
            <person name="Zimin A.V."/>
            <person name="Baldwin J."/>
            <person name="Abdouelleil A."/>
            <person name="Abdulkadir J."/>
            <person name="Abebe A."/>
            <person name="Abera B."/>
            <person name="Abreu J."/>
            <person name="Acer S.C."/>
            <person name="Aftuck L."/>
            <person name="Alexander A."/>
            <person name="An P."/>
            <person name="Anderson E."/>
            <person name="Anderson S."/>
            <person name="Arachi H."/>
            <person name="Azer M."/>
            <person name="Bachantsang P."/>
            <person name="Barry A."/>
            <person name="Bayul T."/>
            <person name="Berlin A."/>
            <person name="Bessette D."/>
            <person name="Bloom T."/>
            <person name="Blye J."/>
            <person name="Boguslavskiy L."/>
            <person name="Bonnet C."/>
            <person name="Boukhgalter B."/>
            <person name="Bourzgui I."/>
            <person name="Brown A."/>
            <person name="Cahill P."/>
            <person name="Channer S."/>
            <person name="Cheshatsang Y."/>
            <person name="Chuda L."/>
            <person name="Citroen M."/>
            <person name="Collymore A."/>
            <person name="Cooke P."/>
            <person name="Costello M."/>
            <person name="D'Aco K."/>
            <person name="Daza R."/>
            <person name="De Haan G."/>
            <person name="DeGray S."/>
            <person name="DeMaso C."/>
            <person name="Dhargay N."/>
            <person name="Dooley K."/>
            <person name="Dooley E."/>
            <person name="Doricent M."/>
            <person name="Dorje P."/>
            <person name="Dorjee K."/>
            <person name="Dupes A."/>
            <person name="Elong R."/>
            <person name="Falk J."/>
            <person name="Farina A."/>
            <person name="Faro S."/>
            <person name="Ferguson D."/>
            <person name="Fisher S."/>
            <person name="Foley C.D."/>
            <person name="Franke A."/>
            <person name="Friedrich D."/>
            <person name="Gadbois L."/>
            <person name="Gearin G."/>
            <person name="Gearin C.R."/>
            <person name="Giannoukos G."/>
            <person name="Goode T."/>
            <person name="Graham J."/>
            <person name="Grandbois E."/>
            <person name="Grewal S."/>
            <person name="Gyaltsen K."/>
            <person name="Hafez N."/>
            <person name="Hagos B."/>
            <person name="Hall J."/>
            <person name="Henson C."/>
            <person name="Hollinger A."/>
            <person name="Honan T."/>
            <person name="Huard M.D."/>
            <person name="Hughes L."/>
            <person name="Hurhula B."/>
            <person name="Husby M.E."/>
            <person name="Kamat A."/>
            <person name="Kanga B."/>
            <person name="Kashin S."/>
            <person name="Khazanovich D."/>
            <person name="Kisner P."/>
            <person name="Lance K."/>
            <person name="Lara M."/>
            <person name="Lee W."/>
            <person name="Lennon N."/>
            <person name="Letendre F."/>
            <person name="LeVine R."/>
            <person name="Lipovsky A."/>
            <person name="Liu X."/>
            <person name="Liu J."/>
            <person name="Liu S."/>
            <person name="Lokyitsang T."/>
            <person name="Lokyitsang Y."/>
            <person name="Lubonja R."/>
            <person name="Lui A."/>
            <person name="MacDonald P."/>
            <person name="Magnisalis V."/>
            <person name="Maru K."/>
            <person name="Matthews C."/>
            <person name="McCusker W."/>
            <person name="McDonough S."/>
            <person name="Mehta T."/>
            <person name="Meldrim J."/>
            <person name="Meneus L."/>
            <person name="Mihai O."/>
            <person name="Mihalev A."/>
            <person name="Mihova T."/>
            <person name="Mittelman R."/>
            <person name="Mlenga V."/>
            <person name="Montmayeur A."/>
            <person name="Mulrain L."/>
            <person name="Navidi A."/>
            <person name="Naylor J."/>
            <person name="Negash T."/>
            <person name="Nguyen T."/>
            <person name="Nguyen N."/>
            <person name="Nicol R."/>
            <person name="Norbu C."/>
            <person name="Norbu N."/>
            <person name="Novod N."/>
            <person name="O'Neill B."/>
            <person name="Osman S."/>
            <person name="Markiewicz E."/>
            <person name="Oyono O.L."/>
            <person name="Patti C."/>
            <person name="Phunkhang P."/>
            <person name="Pierre F."/>
            <person name="Priest M."/>
            <person name="Raghuraman S."/>
            <person name="Rege F."/>
            <person name="Reyes R."/>
            <person name="Rise C."/>
            <person name="Rogov P."/>
            <person name="Ross K."/>
            <person name="Ryan E."/>
            <person name="Settipalli S."/>
            <person name="Shea T."/>
            <person name="Sherpa N."/>
            <person name="Shi L."/>
            <person name="Shih D."/>
            <person name="Sparrow T."/>
            <person name="Spaulding J."/>
            <person name="Stalker J."/>
            <person name="Stange-Thomann N."/>
            <person name="Stavropoulos S."/>
            <person name="Stone C."/>
            <person name="Strader C."/>
            <person name="Tesfaye S."/>
            <person name="Thomson T."/>
            <person name="Thoulutsang Y."/>
            <person name="Thoulutsang D."/>
            <person name="Topham K."/>
            <person name="Topping I."/>
            <person name="Tsamla T."/>
            <person name="Vassiliev H."/>
            <person name="Vo A."/>
            <person name="Wangchuk T."/>
            <person name="Wangdi T."/>
            <person name="Weiand M."/>
            <person name="Wilkinson J."/>
            <person name="Wilson A."/>
            <person name="Yadav S."/>
            <person name="Young G."/>
            <person name="Yu Q."/>
            <person name="Zembek L."/>
            <person name="Zhong D."/>
            <person name="Zimmer A."/>
            <person name="Zwirko Z."/>
            <person name="Jaffe D.B."/>
            <person name="Alvarez P."/>
            <person name="Brockman W."/>
            <person name="Butler J."/>
            <person name="Chin C."/>
            <person name="Gnerre S."/>
            <person name="Grabherr M."/>
            <person name="Kleber M."/>
            <person name="Mauceli E."/>
            <person name="MacCallum I."/>
        </authorList>
    </citation>
    <scope>NUCLEOTIDE SEQUENCE [LARGE SCALE GENOMIC DNA]</scope>
    <source>
        <strain evidence="2">Rob3c / Tucson 14021-0248.25</strain>
    </source>
</reference>
<dbReference type="AlphaFoldDB" id="B4I4K8"/>
<keyword evidence="2" id="KW-1185">Reference proteome</keyword>
<evidence type="ECO:0000313" key="1">
    <source>
        <dbReference type="EMBL" id="EDW55151.1"/>
    </source>
</evidence>
<evidence type="ECO:0000313" key="2">
    <source>
        <dbReference type="Proteomes" id="UP000001292"/>
    </source>
</evidence>
<organism evidence="2">
    <name type="scientific">Drosophila sechellia</name>
    <name type="common">Fruit fly</name>
    <dbReference type="NCBI Taxonomy" id="7238"/>
    <lineage>
        <taxon>Eukaryota</taxon>
        <taxon>Metazoa</taxon>
        <taxon>Ecdysozoa</taxon>
        <taxon>Arthropoda</taxon>
        <taxon>Hexapoda</taxon>
        <taxon>Insecta</taxon>
        <taxon>Pterygota</taxon>
        <taxon>Neoptera</taxon>
        <taxon>Endopterygota</taxon>
        <taxon>Diptera</taxon>
        <taxon>Brachycera</taxon>
        <taxon>Muscomorpha</taxon>
        <taxon>Ephydroidea</taxon>
        <taxon>Drosophilidae</taxon>
        <taxon>Drosophila</taxon>
        <taxon>Sophophora</taxon>
    </lineage>
</organism>
<sequence length="98" mass="10692">MQPPQQSWGWVTIFIAISLIRIRNPLPSRGLTLCHSTYLDPIIVVLASRYRFHCGNTVVINRMAQGSGRSLLQDNGRIAGATPAEAAAGDGRIFLFGL</sequence>
<name>B4I4K8_DROSE</name>
<proteinExistence type="predicted"/>
<dbReference type="Proteomes" id="UP000001292">
    <property type="component" value="Unassembled WGS sequence"/>
</dbReference>
<dbReference type="HOGENOM" id="CLU_2335861_0_0_1"/>
<dbReference type="EMBL" id="CH480821">
    <property type="protein sequence ID" value="EDW55151.1"/>
    <property type="molecule type" value="Genomic_DNA"/>
</dbReference>